<accession>A0A9X0CJM2</accession>
<feature type="binding site" evidence="12">
    <location>
        <position position="447"/>
    </location>
    <ligand>
        <name>Ca(2+)</name>
        <dbReference type="ChEBI" id="CHEBI:29108"/>
        <label>4</label>
    </ligand>
</feature>
<dbReference type="SMART" id="SM00120">
    <property type="entry name" value="HX"/>
    <property type="match status" value="4"/>
</dbReference>
<keyword evidence="9" id="KW-0865">Zymogen</keyword>
<dbReference type="InterPro" id="IPR006026">
    <property type="entry name" value="Peptidase_Metallo"/>
</dbReference>
<comment type="caution">
    <text evidence="17">The sequence shown here is derived from an EMBL/GenBank/DDBJ whole genome shotgun (WGS) entry which is preliminary data.</text>
</comment>
<dbReference type="SUPFAM" id="SSF47090">
    <property type="entry name" value="PGBD-like"/>
    <property type="match status" value="1"/>
</dbReference>
<dbReference type="InterPro" id="IPR021190">
    <property type="entry name" value="Pept_M10A"/>
</dbReference>
<gene>
    <name evidence="17" type="ORF">OS493_024996</name>
</gene>
<evidence type="ECO:0000256" key="10">
    <source>
        <dbReference type="PIRSR" id="PIRSR001191-1"/>
    </source>
</evidence>
<keyword evidence="6" id="KW-0378">Hydrolase</keyword>
<dbReference type="Pfam" id="PF00045">
    <property type="entry name" value="Hemopexin"/>
    <property type="match status" value="4"/>
</dbReference>
<evidence type="ECO:0000256" key="3">
    <source>
        <dbReference type="ARBA" id="ARBA00022723"/>
    </source>
</evidence>
<reference evidence="17" key="1">
    <citation type="submission" date="2023-01" db="EMBL/GenBank/DDBJ databases">
        <title>Genome assembly of the deep-sea coral Lophelia pertusa.</title>
        <authorList>
            <person name="Herrera S."/>
            <person name="Cordes E."/>
        </authorList>
    </citation>
    <scope>NUCLEOTIDE SEQUENCE</scope>
    <source>
        <strain evidence="17">USNM1676648</strain>
        <tissue evidence="17">Polyp</tissue>
    </source>
</reference>
<dbReference type="InterPro" id="IPR024079">
    <property type="entry name" value="MetalloPept_cat_dom_sf"/>
</dbReference>
<evidence type="ECO:0000256" key="2">
    <source>
        <dbReference type="ARBA" id="ARBA00022670"/>
    </source>
</evidence>
<dbReference type="PRINTS" id="PR00138">
    <property type="entry name" value="MATRIXIN"/>
</dbReference>
<feature type="binding site" evidence="12">
    <location>
        <position position="588"/>
    </location>
    <ligand>
        <name>Ca(2+)</name>
        <dbReference type="ChEBI" id="CHEBI:29108"/>
        <label>4</label>
    </ligand>
</feature>
<dbReference type="InterPro" id="IPR000585">
    <property type="entry name" value="Hemopexin-like_dom"/>
</dbReference>
<protein>
    <recommendedName>
        <fullName evidence="16">Peptidase metallopeptidase domain-containing protein</fullName>
    </recommendedName>
</protein>
<feature type="binding site" evidence="12">
    <location>
        <position position="198"/>
    </location>
    <ligand>
        <name>Ca(2+)</name>
        <dbReference type="ChEBI" id="CHEBI:29108"/>
        <label>2</label>
    </ligand>
</feature>
<dbReference type="GO" id="GO:0030574">
    <property type="term" value="P:collagen catabolic process"/>
    <property type="evidence" value="ECO:0007669"/>
    <property type="project" value="TreeGrafter"/>
</dbReference>
<keyword evidence="5" id="KW-0677">Repeat</keyword>
<dbReference type="PANTHER" id="PTHR10201">
    <property type="entry name" value="MATRIX METALLOPROTEINASE"/>
    <property type="match status" value="1"/>
</dbReference>
<feature type="binding site" evidence="12">
    <location>
        <position position="541"/>
    </location>
    <ligand>
        <name>Ca(2+)</name>
        <dbReference type="ChEBI" id="CHEBI:29108"/>
        <label>5</label>
    </ligand>
</feature>
<comment type="cofactor">
    <cofactor evidence="12">
        <name>Zn(2+)</name>
        <dbReference type="ChEBI" id="CHEBI:29105"/>
    </cofactor>
    <text evidence="12">Binds 2 Zn(2+) ions per subunit.</text>
</comment>
<dbReference type="AlphaFoldDB" id="A0A9X0CJM2"/>
<proteinExistence type="inferred from homology"/>
<feature type="region of interest" description="Disordered" evidence="14">
    <location>
        <begin position="310"/>
        <end position="433"/>
    </location>
</feature>
<evidence type="ECO:0000313" key="18">
    <source>
        <dbReference type="Proteomes" id="UP001163046"/>
    </source>
</evidence>
<feature type="binding site" evidence="12">
    <location>
        <position position="223"/>
    </location>
    <ligand>
        <name>Zn(2+)</name>
        <dbReference type="ChEBI" id="CHEBI:29105"/>
        <label>1</label>
    </ligand>
</feature>
<dbReference type="InterPro" id="IPR033739">
    <property type="entry name" value="M10A_MMP"/>
</dbReference>
<feature type="binding site" evidence="12">
    <location>
        <position position="216"/>
    </location>
    <ligand>
        <name>Ca(2+)</name>
        <dbReference type="ChEBI" id="CHEBI:29108"/>
        <label>3</label>
    </ligand>
</feature>
<feature type="binding site" evidence="12">
    <location>
        <position position="208"/>
    </location>
    <ligand>
        <name>Zn(2+)</name>
        <dbReference type="ChEBI" id="CHEBI:29105"/>
        <label>1</label>
    </ligand>
</feature>
<dbReference type="Gene3D" id="3.40.390.10">
    <property type="entry name" value="Collagenase (Catalytic Domain)"/>
    <property type="match status" value="1"/>
</dbReference>
<dbReference type="SUPFAM" id="SSF50923">
    <property type="entry name" value="Hemopexin-like domain"/>
    <property type="match status" value="1"/>
</dbReference>
<dbReference type="InterPro" id="IPR036365">
    <property type="entry name" value="PGBD-like_sf"/>
</dbReference>
<evidence type="ECO:0000256" key="7">
    <source>
        <dbReference type="ARBA" id="ARBA00022833"/>
    </source>
</evidence>
<dbReference type="PANTHER" id="PTHR10201:SF291">
    <property type="entry name" value="MATRIX METALLOPROTEINASE 1, ISOFORM C-RELATED"/>
    <property type="match status" value="1"/>
</dbReference>
<dbReference type="InterPro" id="IPR036375">
    <property type="entry name" value="Hemopexin-like_dom_sf"/>
</dbReference>
<comment type="similarity">
    <text evidence="1">Belongs to the peptidase M10A family.</text>
</comment>
<evidence type="ECO:0000259" key="16">
    <source>
        <dbReference type="SMART" id="SM00235"/>
    </source>
</evidence>
<feature type="active site" evidence="10">
    <location>
        <position position="262"/>
    </location>
</feature>
<feature type="binding site" evidence="12">
    <location>
        <position position="495"/>
    </location>
    <ligand>
        <name>Ca(2+)</name>
        <dbReference type="ChEBI" id="CHEBI:29108"/>
        <label>5</label>
    </ligand>
</feature>
<dbReference type="GO" id="GO:0006508">
    <property type="term" value="P:proteolysis"/>
    <property type="evidence" value="ECO:0007669"/>
    <property type="project" value="UniProtKB-KW"/>
</dbReference>
<dbReference type="InterPro" id="IPR001818">
    <property type="entry name" value="Pept_M10_metallopeptidase"/>
</dbReference>
<evidence type="ECO:0000256" key="14">
    <source>
        <dbReference type="SAM" id="MobiDB-lite"/>
    </source>
</evidence>
<dbReference type="GO" id="GO:0030198">
    <property type="term" value="P:extracellular matrix organization"/>
    <property type="evidence" value="ECO:0007669"/>
    <property type="project" value="TreeGrafter"/>
</dbReference>
<feature type="binding site" evidence="12">
    <location>
        <position position="241"/>
    </location>
    <ligand>
        <name>Ca(2+)</name>
        <dbReference type="ChEBI" id="CHEBI:29108"/>
        <label>1</label>
    </ligand>
</feature>
<dbReference type="Pfam" id="PF00413">
    <property type="entry name" value="Peptidase_M10"/>
    <property type="match status" value="1"/>
</dbReference>
<evidence type="ECO:0000256" key="1">
    <source>
        <dbReference type="ARBA" id="ARBA00010370"/>
    </source>
</evidence>
<keyword evidence="8" id="KW-0482">Metalloprotease</keyword>
<dbReference type="GO" id="GO:0031012">
    <property type="term" value="C:extracellular matrix"/>
    <property type="evidence" value="ECO:0007669"/>
    <property type="project" value="InterPro"/>
</dbReference>
<feature type="chain" id="PRO_5040752284" description="Peptidase metallopeptidase domain-containing protein" evidence="15">
    <location>
        <begin position="38"/>
        <end position="632"/>
    </location>
</feature>
<dbReference type="PIRSF" id="PIRSF001191">
    <property type="entry name" value="Peptidase_M10A_matrix"/>
    <property type="match status" value="1"/>
</dbReference>
<feature type="signal peptide" evidence="15">
    <location>
        <begin position="1"/>
        <end position="37"/>
    </location>
</feature>
<dbReference type="SUPFAM" id="SSF55486">
    <property type="entry name" value="Metalloproteases ('zincins'), catalytic domain"/>
    <property type="match status" value="1"/>
</dbReference>
<evidence type="ECO:0000256" key="9">
    <source>
        <dbReference type="ARBA" id="ARBA00023145"/>
    </source>
</evidence>
<feature type="binding site" evidence="12">
    <location>
        <position position="238"/>
    </location>
    <ligand>
        <name>Zn(2+)</name>
        <dbReference type="ChEBI" id="CHEBI:29105"/>
        <label>1</label>
    </ligand>
</feature>
<feature type="binding site" evidence="12">
    <location>
        <position position="215"/>
    </location>
    <ligand>
        <name>Ca(2+)</name>
        <dbReference type="ChEBI" id="CHEBI:29108"/>
        <label>3</label>
    </ligand>
</feature>
<feature type="repeat" description="Hemopexin" evidence="13">
    <location>
        <begin position="584"/>
        <end position="632"/>
    </location>
</feature>
<evidence type="ECO:0000256" key="15">
    <source>
        <dbReference type="SAM" id="SignalP"/>
    </source>
</evidence>
<evidence type="ECO:0000256" key="13">
    <source>
        <dbReference type="PROSITE-ProRule" id="PRU01011"/>
    </source>
</evidence>
<evidence type="ECO:0000256" key="5">
    <source>
        <dbReference type="ARBA" id="ARBA00022737"/>
    </source>
</evidence>
<keyword evidence="4 15" id="KW-0732">Signal</keyword>
<feature type="binding site" evidence="12">
    <location>
        <position position="243"/>
    </location>
    <ligand>
        <name>Ca(2+)</name>
        <dbReference type="ChEBI" id="CHEBI:29108"/>
        <label>1</label>
    </ligand>
</feature>
<feature type="compositionally biased region" description="Low complexity" evidence="14">
    <location>
        <begin position="310"/>
        <end position="432"/>
    </location>
</feature>
<feature type="binding site" evidence="12">
    <location>
        <position position="279"/>
    </location>
    <ligand>
        <name>Zn(2+)</name>
        <dbReference type="ChEBI" id="CHEBI:29105"/>
        <label>2</label>
        <note>catalytic</note>
    </ligand>
</feature>
<comment type="cofactor">
    <cofactor evidence="12">
        <name>Ca(2+)</name>
        <dbReference type="ChEBI" id="CHEBI:29108"/>
    </cofactor>
    <text evidence="12">Can bind about 5 Ca(2+) ions per subunit.</text>
</comment>
<feature type="domain" description="Peptidase metallopeptidase" evidence="16">
    <location>
        <begin position="139"/>
        <end position="306"/>
    </location>
</feature>
<keyword evidence="2" id="KW-0645">Protease</keyword>
<keyword evidence="3 11" id="KW-0479">Metal-binding</keyword>
<dbReference type="EMBL" id="MU827321">
    <property type="protein sequence ID" value="KAJ7357480.1"/>
    <property type="molecule type" value="Genomic_DNA"/>
</dbReference>
<dbReference type="FunFam" id="2.110.10.10:FF:000005">
    <property type="entry name" value="Stromelysin-3 preproprotein"/>
    <property type="match status" value="1"/>
</dbReference>
<dbReference type="CDD" id="cd04278">
    <property type="entry name" value="ZnMc_MMP"/>
    <property type="match status" value="1"/>
</dbReference>
<evidence type="ECO:0000256" key="4">
    <source>
        <dbReference type="ARBA" id="ARBA00022729"/>
    </source>
</evidence>
<dbReference type="GO" id="GO:0004222">
    <property type="term" value="F:metalloendopeptidase activity"/>
    <property type="evidence" value="ECO:0007669"/>
    <property type="project" value="InterPro"/>
</dbReference>
<feature type="repeat" description="Hemopexin" evidence="13">
    <location>
        <begin position="535"/>
        <end position="583"/>
    </location>
</feature>
<feature type="repeat" description="Hemopexin" evidence="13">
    <location>
        <begin position="489"/>
        <end position="533"/>
    </location>
</feature>
<organism evidence="17 18">
    <name type="scientific">Desmophyllum pertusum</name>
    <dbReference type="NCBI Taxonomy" id="174260"/>
    <lineage>
        <taxon>Eukaryota</taxon>
        <taxon>Metazoa</taxon>
        <taxon>Cnidaria</taxon>
        <taxon>Anthozoa</taxon>
        <taxon>Hexacorallia</taxon>
        <taxon>Scleractinia</taxon>
        <taxon>Caryophylliina</taxon>
        <taxon>Caryophylliidae</taxon>
        <taxon>Desmophyllum</taxon>
    </lineage>
</organism>
<dbReference type="Gene3D" id="2.110.10.10">
    <property type="entry name" value="Hemopexin-like domain"/>
    <property type="match status" value="2"/>
</dbReference>
<feature type="binding site" evidence="12">
    <location>
        <position position="210"/>
    </location>
    <ligand>
        <name>Zn(2+)</name>
        <dbReference type="ChEBI" id="CHEBI:29105"/>
        <label>1</label>
    </ligand>
</feature>
<dbReference type="OrthoDB" id="5981894at2759"/>
<evidence type="ECO:0000256" key="12">
    <source>
        <dbReference type="PIRSR" id="PIRSR621190-2"/>
    </source>
</evidence>
<feature type="binding site" description="in inhibited form" evidence="12">
    <location>
        <position position="112"/>
    </location>
    <ligand>
        <name>Zn(2+)</name>
        <dbReference type="ChEBI" id="CHEBI:29105"/>
        <label>2</label>
        <note>catalytic</note>
    </ligand>
</feature>
<name>A0A9X0CJM2_9CNID</name>
<keyword evidence="18" id="KW-1185">Reference proteome</keyword>
<feature type="binding site" evidence="11">
    <location>
        <position position="271"/>
    </location>
    <ligand>
        <name>Zn(2+)</name>
        <dbReference type="ChEBI" id="CHEBI:29105"/>
        <label>2</label>
        <note>catalytic</note>
    </ligand>
</feature>
<evidence type="ECO:0000256" key="8">
    <source>
        <dbReference type="ARBA" id="ARBA00023049"/>
    </source>
</evidence>
<dbReference type="InterPro" id="IPR018487">
    <property type="entry name" value="Hemopexin-like_repeat"/>
</dbReference>
<feature type="binding site" evidence="11">
    <location>
        <position position="265"/>
    </location>
    <ligand>
        <name>Zn(2+)</name>
        <dbReference type="ChEBI" id="CHEBI:29105"/>
        <label>2</label>
        <note>catalytic</note>
    </ligand>
</feature>
<keyword evidence="7 11" id="KW-0862">Zinc</keyword>
<feature type="binding site" evidence="12">
    <location>
        <position position="236"/>
    </location>
    <ligand>
        <name>Ca(2+)</name>
        <dbReference type="ChEBI" id="CHEBI:29108"/>
        <label>2</label>
    </ligand>
</feature>
<dbReference type="SMART" id="SM00235">
    <property type="entry name" value="ZnMc"/>
    <property type="match status" value="1"/>
</dbReference>
<dbReference type="GO" id="GO:0008270">
    <property type="term" value="F:zinc ion binding"/>
    <property type="evidence" value="ECO:0007669"/>
    <property type="project" value="InterPro"/>
</dbReference>
<dbReference type="PROSITE" id="PS51642">
    <property type="entry name" value="HEMOPEXIN_2"/>
    <property type="match status" value="4"/>
</dbReference>
<evidence type="ECO:0000256" key="6">
    <source>
        <dbReference type="ARBA" id="ARBA00022801"/>
    </source>
</evidence>
<feature type="binding site" evidence="11">
    <location>
        <position position="261"/>
    </location>
    <ligand>
        <name>Zn(2+)</name>
        <dbReference type="ChEBI" id="CHEBI:29105"/>
        <label>2</label>
        <note>catalytic</note>
    </ligand>
</feature>
<evidence type="ECO:0000313" key="17">
    <source>
        <dbReference type="EMBL" id="KAJ7357480.1"/>
    </source>
</evidence>
<feature type="binding site" evidence="12">
    <location>
        <position position="158"/>
    </location>
    <ligand>
        <name>Ca(2+)</name>
        <dbReference type="ChEBI" id="CHEBI:29108"/>
        <label>1</label>
    </ligand>
</feature>
<feature type="repeat" description="Hemopexin" evidence="13">
    <location>
        <begin position="443"/>
        <end position="488"/>
    </location>
</feature>
<feature type="binding site" evidence="12">
    <location>
        <position position="240"/>
    </location>
    <ligand>
        <name>Ca(2+)</name>
        <dbReference type="ChEBI" id="CHEBI:29108"/>
        <label>3</label>
    </ligand>
</feature>
<keyword evidence="12" id="KW-0106">Calcium</keyword>
<sequence>MNFVKSAPKLHQGLSSMWLVITVFPLLCLWCSDCSFAAPIYSSTDPSKPSREIIDSVTDEVALKWMEKYAMKKPGQAVNMSTMIARVQDMAGMNITGKMDDETKKLFVIPRCGVNEKQDELQTTGGGSISRRKKRYNLQGTYWRKTDLTYRFLSFTSDLPVEDQKNILRKMIAFWPKYTKEMKITEQADPSVPDDDVDILIRFVRRYHNDPYPFDGQGGTLAHAYYPHNGRGLSGDAHFDDDEPFTTRTSSGINLDWVAIHEFGHSFGLEHSNVRESIMYPWYKGFIENIDLTYDDIQGIQALYGKPTTTVAPTTTKATTTEATTTEATTTNPTTTEATTTKPTTTEATTTKPTTTEATTTKPTTTEATTTKPTTTEATTTKPTTTEATTTKPTTTEATTSKPTTTEATTSKPTTIEPTTTETTTTEAETPTPSLPVLDICKVEKFDSFMMGRDGRTYVFKGDYFWVLSTRLRVEKGPIKITSMWKELKTPINSAYTNRNGRIVFIKGRQYWKYYGYILEEGPRDIEQFGLPLELSYPDAAFVWGGNKKTYFFKGNNYWRYNDNNNAVDNGYPRPISVWGLDSWSDMDSAMTWSGNGRTYFFSGGDYWKLDDGTLALVGGYPRNTVAIWMKC</sequence>
<feature type="binding site" evidence="12">
    <location>
        <position position="243"/>
    </location>
    <ligand>
        <name>Ca(2+)</name>
        <dbReference type="ChEBI" id="CHEBI:29108"/>
        <label>3</label>
    </ligand>
</feature>
<dbReference type="CDD" id="cd00094">
    <property type="entry name" value="HX"/>
    <property type="match status" value="1"/>
</dbReference>
<dbReference type="Proteomes" id="UP001163046">
    <property type="component" value="Unassembled WGS sequence"/>
</dbReference>
<evidence type="ECO:0000256" key="11">
    <source>
        <dbReference type="PIRSR" id="PIRSR001191-2"/>
    </source>
</evidence>